<dbReference type="Pfam" id="PF02492">
    <property type="entry name" value="cobW"/>
    <property type="match status" value="1"/>
</dbReference>
<dbReference type="SUPFAM" id="SSF52540">
    <property type="entry name" value="P-loop containing nucleoside triphosphate hydrolases"/>
    <property type="match status" value="1"/>
</dbReference>
<dbReference type="InterPro" id="IPR011629">
    <property type="entry name" value="CobW-like_C"/>
</dbReference>
<dbReference type="Pfam" id="PF07683">
    <property type="entry name" value="CobW_C"/>
    <property type="match status" value="1"/>
</dbReference>
<evidence type="ECO:0000259" key="2">
    <source>
        <dbReference type="Pfam" id="PF02492"/>
    </source>
</evidence>
<comment type="function">
    <text evidence="1">Zinc chaperone that directly transfers zinc cofactor to target proteins, thereby activating them. Zinc is transferred from the CXCC motif in the GTPase domain to the zinc binding site in target proteins in a process requiring GTP hydrolysis.</text>
</comment>
<reference evidence="6" key="1">
    <citation type="submission" date="2019-11" db="EMBL/GenBank/DDBJ databases">
        <authorList>
            <person name="Jee S."/>
        </authorList>
    </citation>
    <scope>NUCLEOTIDE SEQUENCE [LARGE SCALE GENOMIC DNA]</scope>
    <source>
        <strain evidence="6">PZ1</strain>
    </source>
</reference>
<dbReference type="GO" id="GO:0005737">
    <property type="term" value="C:cytoplasm"/>
    <property type="evidence" value="ECO:0007669"/>
    <property type="project" value="TreeGrafter"/>
</dbReference>
<gene>
    <name evidence="4" type="ORF">ACIPSN_00435</name>
    <name evidence="5" type="ORF">GMX10_15810</name>
</gene>
<dbReference type="Gene3D" id="3.40.50.300">
    <property type="entry name" value="P-loop containing nucleotide triphosphate hydrolases"/>
    <property type="match status" value="1"/>
</dbReference>
<reference evidence="5" key="2">
    <citation type="journal article" date="2022" name="Plant Pathol J">
        <title>Comparative Genomic Analysis of Pathogenic Factors of Pectobacterium Species Isolated in South Korea Using Whole-Genome Sequencing.</title>
        <authorList>
            <person name="Jee S."/>
            <person name="Kang I.J."/>
            <person name="Bak G."/>
            <person name="Kang S."/>
            <person name="Lee J."/>
            <person name="Heu S."/>
            <person name="Hwang I."/>
        </authorList>
    </citation>
    <scope>NUCLEOTIDE SEQUENCE</scope>
    <source>
        <strain evidence="5">PZ1</strain>
    </source>
</reference>
<feature type="domain" description="CobW/HypB/UreG nucleotide-binding" evidence="2">
    <location>
        <begin position="5"/>
        <end position="177"/>
    </location>
</feature>
<accession>A0AAP9LDL6</accession>
<keyword evidence="7" id="KW-1185">Reference proteome</keyword>
<dbReference type="PANTHER" id="PTHR13748">
    <property type="entry name" value="COBW-RELATED"/>
    <property type="match status" value="1"/>
</dbReference>
<dbReference type="Proteomes" id="UP001617714">
    <property type="component" value="Unassembled WGS sequence"/>
</dbReference>
<dbReference type="InterPro" id="IPR003495">
    <property type="entry name" value="CobW/HypB/UreG_nucleotide-bd"/>
</dbReference>
<evidence type="ECO:0000313" key="4">
    <source>
        <dbReference type="EMBL" id="MFJ5319861.1"/>
    </source>
</evidence>
<sequence length="333" mass="36837">MLTKVNLITGFLGSGKTTTIRHLLSQKPEDEVWAVLVNEFGEVGIDGALLADSGAVLKEIPGGCMCCVNGLPMQVGLNMLLQQKKPHRLLIEPTGLGHPKQILSLLTSDIYQPWLTLQSTLCLLDARQLSDARYTENENFRDQLAAADMIIANKRDTYTADDLAALQQWQQANGDGRQIIEASQGNVDLLLLDQPRPPSSQERMRELPDGAHHHAHKPKNNLAALQLPSGQSWRRSLNQGQGYHACGWIFAPEIAFDTAALLDWVRLSPVNRVKGVMHIKEGTLVVNRQGHDLHIETRSTAPIDSRIEIINETPAEWNTLQASLLKARLANVD</sequence>
<evidence type="ECO:0000256" key="1">
    <source>
        <dbReference type="ARBA" id="ARBA00045658"/>
    </source>
</evidence>
<reference evidence="4 7" key="3">
    <citation type="submission" date="2024-10" db="EMBL/GenBank/DDBJ databases">
        <authorList>
            <person name="Lu C.-H."/>
        </authorList>
    </citation>
    <scope>NUCLEOTIDE SEQUENCE [LARGE SCALE GENOMIC DNA]</scope>
    <source>
        <strain evidence="4 7">22QBSP01-2</strain>
    </source>
</reference>
<dbReference type="Proteomes" id="UP000464054">
    <property type="component" value="Chromosome"/>
</dbReference>
<evidence type="ECO:0000313" key="7">
    <source>
        <dbReference type="Proteomes" id="UP001617714"/>
    </source>
</evidence>
<protein>
    <submittedName>
        <fullName evidence="4">CobW family GTP-binding protein</fullName>
    </submittedName>
</protein>
<name>A0AAP9LDL6_9GAMM</name>
<dbReference type="EMBL" id="JBIXKD010000001">
    <property type="protein sequence ID" value="MFJ5319861.1"/>
    <property type="molecule type" value="Genomic_DNA"/>
</dbReference>
<dbReference type="InterPro" id="IPR027417">
    <property type="entry name" value="P-loop_NTPase"/>
</dbReference>
<dbReference type="EMBL" id="CP046377">
    <property type="protein sequence ID" value="QHQ25350.1"/>
    <property type="molecule type" value="Genomic_DNA"/>
</dbReference>
<dbReference type="RefSeq" id="WP_039485603.1">
    <property type="nucleotide sequence ID" value="NZ_CP046377.1"/>
</dbReference>
<feature type="domain" description="CobW C-terminal" evidence="3">
    <location>
        <begin position="247"/>
        <end position="326"/>
    </location>
</feature>
<dbReference type="PANTHER" id="PTHR13748:SF46">
    <property type="entry name" value="ZINC CHAPERONE YEIR"/>
    <property type="match status" value="1"/>
</dbReference>
<evidence type="ECO:0000259" key="3">
    <source>
        <dbReference type="Pfam" id="PF07683"/>
    </source>
</evidence>
<evidence type="ECO:0000313" key="6">
    <source>
        <dbReference type="Proteomes" id="UP000464054"/>
    </source>
</evidence>
<dbReference type="InterPro" id="IPR051316">
    <property type="entry name" value="Zinc-reg_GTPase_activator"/>
</dbReference>
<dbReference type="CDD" id="cd03112">
    <property type="entry name" value="CobW-like"/>
    <property type="match status" value="1"/>
</dbReference>
<dbReference type="GeneID" id="90771758"/>
<dbReference type="AlphaFoldDB" id="A0AAP9LDL6"/>
<organism evidence="5 6">
    <name type="scientific">Pectobacterium parvum</name>
    <dbReference type="NCBI Taxonomy" id="2778550"/>
    <lineage>
        <taxon>Bacteria</taxon>
        <taxon>Pseudomonadati</taxon>
        <taxon>Pseudomonadota</taxon>
        <taxon>Gammaproteobacteria</taxon>
        <taxon>Enterobacterales</taxon>
        <taxon>Pectobacteriaceae</taxon>
        <taxon>Pectobacterium</taxon>
    </lineage>
</organism>
<evidence type="ECO:0000313" key="5">
    <source>
        <dbReference type="EMBL" id="QHQ25350.1"/>
    </source>
</evidence>
<proteinExistence type="predicted"/>